<keyword evidence="2" id="KW-1185">Reference proteome</keyword>
<name>A0ABU8W2L3_9BURK</name>
<evidence type="ECO:0000313" key="2">
    <source>
        <dbReference type="Proteomes" id="UP001363010"/>
    </source>
</evidence>
<dbReference type="Proteomes" id="UP001363010">
    <property type="component" value="Unassembled WGS sequence"/>
</dbReference>
<evidence type="ECO:0000313" key="1">
    <source>
        <dbReference type="EMBL" id="MEJ8824228.1"/>
    </source>
</evidence>
<organism evidence="1 2">
    <name type="scientific">Variovorax humicola</name>
    <dbReference type="NCBI Taxonomy" id="1769758"/>
    <lineage>
        <taxon>Bacteria</taxon>
        <taxon>Pseudomonadati</taxon>
        <taxon>Pseudomonadota</taxon>
        <taxon>Betaproteobacteria</taxon>
        <taxon>Burkholderiales</taxon>
        <taxon>Comamonadaceae</taxon>
        <taxon>Variovorax</taxon>
    </lineage>
</organism>
<gene>
    <name evidence="1" type="ORF">WKW80_19685</name>
</gene>
<dbReference type="RefSeq" id="WP_340365262.1">
    <property type="nucleotide sequence ID" value="NZ_JBBKZV010000012.1"/>
</dbReference>
<accession>A0ABU8W2L3</accession>
<dbReference type="EMBL" id="JBBKZV010000012">
    <property type="protein sequence ID" value="MEJ8824228.1"/>
    <property type="molecule type" value="Genomic_DNA"/>
</dbReference>
<sequence length="111" mass="12366">MCATQHPASAKGVVLLDSLLRGGWRAGTLALVKLSPFNEADDVRKQSFDRDVETVVHDTAPHDLIRALRRRHLHQMPDRFHRRAPLDGLLLMKKLITTVAAAEASLRNLLG</sequence>
<proteinExistence type="predicted"/>
<reference evidence="1 2" key="1">
    <citation type="submission" date="2024-03" db="EMBL/GenBank/DDBJ databases">
        <title>Novel species of the genus Variovorax.</title>
        <authorList>
            <person name="Liu Q."/>
            <person name="Xin Y.-H."/>
        </authorList>
    </citation>
    <scope>NUCLEOTIDE SEQUENCE [LARGE SCALE GENOMIC DNA]</scope>
    <source>
        <strain evidence="1 2">KACC 18501</strain>
    </source>
</reference>
<comment type="caution">
    <text evidence="1">The sequence shown here is derived from an EMBL/GenBank/DDBJ whole genome shotgun (WGS) entry which is preliminary data.</text>
</comment>
<protein>
    <submittedName>
        <fullName evidence="1">Uncharacterized protein</fullName>
    </submittedName>
</protein>